<keyword evidence="2" id="KW-1185">Reference proteome</keyword>
<gene>
    <name evidence="1" type="ORF">KUTeg_021555</name>
</gene>
<evidence type="ECO:0000313" key="1">
    <source>
        <dbReference type="EMBL" id="KAJ8300036.1"/>
    </source>
</evidence>
<dbReference type="SUPFAM" id="SSF101478">
    <property type="entry name" value="ADP-ribosylglycohydrolase"/>
    <property type="match status" value="1"/>
</dbReference>
<reference evidence="1 2" key="1">
    <citation type="submission" date="2022-12" db="EMBL/GenBank/DDBJ databases">
        <title>Chromosome-level genome of Tegillarca granosa.</title>
        <authorList>
            <person name="Kim J."/>
        </authorList>
    </citation>
    <scope>NUCLEOTIDE SEQUENCE [LARGE SCALE GENOMIC DNA]</scope>
    <source>
        <strain evidence="1">Teg-2019</strain>
        <tissue evidence="1">Adductor muscle</tissue>
    </source>
</reference>
<sequence length="273" mass="29892">MKIVLSVICRPYSSYSPVLPVLDLSLHELVSVSTSRPITNYNIDNADDESVIMSSVDDRKVAAVAGALPLHWNYKQEKLESLIEGLDEIAFRQESANPFYCIETGKQSCYGDQTYCILKSLVENSADDKNPLLPIHSPWRHFSIKDFIRNYDKKLDVTGSETDEQIDCILRAIPVTALFAGRSDMLDRVEDVIRITQNNDLCVAVGLAAARKNPQDLDKAMAGMLLIPGSFQSAVHGVITATNYPDGIQSTMRAGGCSCSRGGFIGACLAAQI</sequence>
<proteinExistence type="predicted"/>
<dbReference type="InterPro" id="IPR005502">
    <property type="entry name" value="Ribosyl_crysJ1"/>
</dbReference>
<dbReference type="Gene3D" id="1.10.4080.10">
    <property type="entry name" value="ADP-ribosylation/Crystallin J1"/>
    <property type="match status" value="1"/>
</dbReference>
<protein>
    <submittedName>
        <fullName evidence="1">Uncharacterized protein</fullName>
    </submittedName>
</protein>
<dbReference type="InterPro" id="IPR036705">
    <property type="entry name" value="Ribosyl_crysJ1_sf"/>
</dbReference>
<dbReference type="Proteomes" id="UP001217089">
    <property type="component" value="Unassembled WGS sequence"/>
</dbReference>
<evidence type="ECO:0000313" key="2">
    <source>
        <dbReference type="Proteomes" id="UP001217089"/>
    </source>
</evidence>
<dbReference type="Pfam" id="PF03747">
    <property type="entry name" value="ADP_ribosyl_GH"/>
    <property type="match status" value="1"/>
</dbReference>
<organism evidence="1 2">
    <name type="scientific">Tegillarca granosa</name>
    <name type="common">Malaysian cockle</name>
    <name type="synonym">Anadara granosa</name>
    <dbReference type="NCBI Taxonomy" id="220873"/>
    <lineage>
        <taxon>Eukaryota</taxon>
        <taxon>Metazoa</taxon>
        <taxon>Spiralia</taxon>
        <taxon>Lophotrochozoa</taxon>
        <taxon>Mollusca</taxon>
        <taxon>Bivalvia</taxon>
        <taxon>Autobranchia</taxon>
        <taxon>Pteriomorphia</taxon>
        <taxon>Arcoida</taxon>
        <taxon>Arcoidea</taxon>
        <taxon>Arcidae</taxon>
        <taxon>Tegillarca</taxon>
    </lineage>
</organism>
<comment type="caution">
    <text evidence="1">The sequence shown here is derived from an EMBL/GenBank/DDBJ whole genome shotgun (WGS) entry which is preliminary data.</text>
</comment>
<name>A0ABQ9E3M0_TEGGR</name>
<accession>A0ABQ9E3M0</accession>
<dbReference type="EMBL" id="JARBDR010000919">
    <property type="protein sequence ID" value="KAJ8300036.1"/>
    <property type="molecule type" value="Genomic_DNA"/>
</dbReference>